<dbReference type="Pfam" id="PF00285">
    <property type="entry name" value="Citrate_synt"/>
    <property type="match status" value="1"/>
</dbReference>
<dbReference type="InterPro" id="IPR036969">
    <property type="entry name" value="Citrate_synthase_sf"/>
</dbReference>
<dbReference type="SUPFAM" id="SSF48256">
    <property type="entry name" value="Citrate synthase"/>
    <property type="match status" value="1"/>
</dbReference>
<dbReference type="EC" id="2.3.3.16" evidence="3"/>
<dbReference type="InterPro" id="IPR010093">
    <property type="entry name" value="SinI_DNA-bd"/>
</dbReference>
<sequence>MVERDERYLTTAEAANRLGVKPETVYAYVSRGLLKSVRARDRRGSLFAYQDVERLAERTHHSRSASGVVERIGTGISVVEDDRLHYRGHDATELATTSSPESVAHLLWTGALAEGVRCTAPAEIVDVARSAVASLPSTARLTDGLRVAIVVLGAADPLRFDLSPERILPGAGALVGALTDVLAVPATTGTGLAERLWPALTDRPMPPGLLNAALILLADHGLAASTVAARVAASARAHPYAVVSAGLGALDARYHGVSSTLSYRFLAEARADPIAALAEWLRGGEEIPGFGHRVYQDVDPRAQMIFSMLREQEGAHPVLRAVDTLTEEMARGERWPPNVDLALAAMMHIHDMRPDAGEAIFALARNIGWIAHALEEYEEPVLRFRPTGFYTARRRTDSSSAARSD</sequence>
<dbReference type="InterPro" id="IPR000551">
    <property type="entry name" value="MerR-type_HTH_dom"/>
</dbReference>
<dbReference type="GO" id="GO:0005975">
    <property type="term" value="P:carbohydrate metabolic process"/>
    <property type="evidence" value="ECO:0007669"/>
    <property type="project" value="TreeGrafter"/>
</dbReference>
<evidence type="ECO:0000256" key="5">
    <source>
        <dbReference type="RuleBase" id="RU003406"/>
    </source>
</evidence>
<keyword evidence="8" id="KW-1185">Reference proteome</keyword>
<comment type="similarity">
    <text evidence="2 5">Belongs to the citrate synthase family.</text>
</comment>
<organism evidence="7 8">
    <name type="scientific">Phytoactinopolyspora halophila</name>
    <dbReference type="NCBI Taxonomy" id="1981511"/>
    <lineage>
        <taxon>Bacteria</taxon>
        <taxon>Bacillati</taxon>
        <taxon>Actinomycetota</taxon>
        <taxon>Actinomycetes</taxon>
        <taxon>Jiangellales</taxon>
        <taxon>Jiangellaceae</taxon>
        <taxon>Phytoactinopolyspora</taxon>
    </lineage>
</organism>
<comment type="pathway">
    <text evidence="1">Carbohydrate metabolism; tricarboxylic acid cycle.</text>
</comment>
<dbReference type="Proteomes" id="UP000250462">
    <property type="component" value="Unassembled WGS sequence"/>
</dbReference>
<dbReference type="Pfam" id="PF12728">
    <property type="entry name" value="HTH_17"/>
    <property type="match status" value="1"/>
</dbReference>
<dbReference type="GO" id="GO:0006099">
    <property type="term" value="P:tricarboxylic acid cycle"/>
    <property type="evidence" value="ECO:0007669"/>
    <property type="project" value="UniProtKB-UniPathway"/>
</dbReference>
<dbReference type="GO" id="GO:0005829">
    <property type="term" value="C:cytosol"/>
    <property type="evidence" value="ECO:0007669"/>
    <property type="project" value="TreeGrafter"/>
</dbReference>
<dbReference type="GO" id="GO:0006355">
    <property type="term" value="P:regulation of DNA-templated transcription"/>
    <property type="evidence" value="ECO:0007669"/>
    <property type="project" value="InterPro"/>
</dbReference>
<dbReference type="InterPro" id="IPR016143">
    <property type="entry name" value="Citrate_synth-like_sm_a-sub"/>
</dbReference>
<dbReference type="InterPro" id="IPR019810">
    <property type="entry name" value="Citrate_synthase_AS"/>
</dbReference>
<feature type="domain" description="HTH merR-type" evidence="6">
    <location>
        <begin position="8"/>
        <end position="57"/>
    </location>
</feature>
<accession>A0A329R3F9</accession>
<dbReference type="Gene3D" id="1.10.1660.10">
    <property type="match status" value="1"/>
</dbReference>
<dbReference type="InterPro" id="IPR002020">
    <property type="entry name" value="Citrate_synthase"/>
</dbReference>
<evidence type="ECO:0000256" key="2">
    <source>
        <dbReference type="ARBA" id="ARBA00010566"/>
    </source>
</evidence>
<dbReference type="PROSITE" id="PS50937">
    <property type="entry name" value="HTH_MERR_2"/>
    <property type="match status" value="1"/>
</dbReference>
<dbReference type="InterPro" id="IPR009061">
    <property type="entry name" value="DNA-bd_dom_put_sf"/>
</dbReference>
<dbReference type="GO" id="GO:0036440">
    <property type="term" value="F:citrate synthase activity"/>
    <property type="evidence" value="ECO:0007669"/>
    <property type="project" value="UniProtKB-EC"/>
</dbReference>
<dbReference type="PRINTS" id="PR00143">
    <property type="entry name" value="CITRTSNTHASE"/>
</dbReference>
<dbReference type="UniPathway" id="UPA00223"/>
<evidence type="ECO:0000256" key="4">
    <source>
        <dbReference type="ARBA" id="ARBA00022679"/>
    </source>
</evidence>
<evidence type="ECO:0000313" key="7">
    <source>
        <dbReference type="EMBL" id="RAW18022.1"/>
    </source>
</evidence>
<dbReference type="PROSITE" id="PS00480">
    <property type="entry name" value="CITRATE_SYNTHASE"/>
    <property type="match status" value="1"/>
</dbReference>
<dbReference type="GO" id="GO:0003677">
    <property type="term" value="F:DNA binding"/>
    <property type="evidence" value="ECO:0007669"/>
    <property type="project" value="InterPro"/>
</dbReference>
<dbReference type="PANTHER" id="PTHR11739:SF4">
    <property type="entry name" value="CITRATE SYNTHASE, PEROXISOMAL"/>
    <property type="match status" value="1"/>
</dbReference>
<dbReference type="Gene3D" id="1.10.580.10">
    <property type="entry name" value="Citrate Synthase, domain 1"/>
    <property type="match status" value="1"/>
</dbReference>
<dbReference type="SUPFAM" id="SSF46955">
    <property type="entry name" value="Putative DNA-binding domain"/>
    <property type="match status" value="1"/>
</dbReference>
<protein>
    <recommendedName>
        <fullName evidence="3">citrate synthase (unknown stereospecificity)</fullName>
        <ecNumber evidence="3">2.3.3.16</ecNumber>
    </recommendedName>
</protein>
<evidence type="ECO:0000256" key="1">
    <source>
        <dbReference type="ARBA" id="ARBA00005163"/>
    </source>
</evidence>
<comment type="caution">
    <text evidence="7">The sequence shown here is derived from an EMBL/GenBank/DDBJ whole genome shotgun (WGS) entry which is preliminary data.</text>
</comment>
<name>A0A329R3F9_9ACTN</name>
<dbReference type="OrthoDB" id="9800864at2"/>
<proteinExistence type="inferred from homology"/>
<evidence type="ECO:0000256" key="3">
    <source>
        <dbReference type="ARBA" id="ARBA00012972"/>
    </source>
</evidence>
<evidence type="ECO:0000259" key="6">
    <source>
        <dbReference type="PROSITE" id="PS50937"/>
    </source>
</evidence>
<dbReference type="InterPro" id="IPR016142">
    <property type="entry name" value="Citrate_synth-like_lrg_a-sub"/>
</dbReference>
<evidence type="ECO:0000313" key="8">
    <source>
        <dbReference type="Proteomes" id="UP000250462"/>
    </source>
</evidence>
<reference evidence="7 8" key="1">
    <citation type="submission" date="2018-06" db="EMBL/GenBank/DDBJ databases">
        <title>Phytoactinopolyspora halophila sp. nov., a novel halophilic actinomycete isolated from a saline soil in China.</title>
        <authorList>
            <person name="Tang S.-K."/>
        </authorList>
    </citation>
    <scope>NUCLEOTIDE SEQUENCE [LARGE SCALE GENOMIC DNA]</scope>
    <source>
        <strain evidence="7 8">YIM 96934</strain>
    </source>
</reference>
<dbReference type="Gene3D" id="1.10.230.10">
    <property type="entry name" value="Cytochrome P450-Terp, domain 2"/>
    <property type="match status" value="1"/>
</dbReference>
<dbReference type="NCBIfam" id="TIGR01764">
    <property type="entry name" value="excise"/>
    <property type="match status" value="1"/>
</dbReference>
<gene>
    <name evidence="7" type="ORF">DPM12_04085</name>
</gene>
<dbReference type="EMBL" id="QMIG01000002">
    <property type="protein sequence ID" value="RAW18022.1"/>
    <property type="molecule type" value="Genomic_DNA"/>
</dbReference>
<dbReference type="PANTHER" id="PTHR11739">
    <property type="entry name" value="CITRATE SYNTHASE"/>
    <property type="match status" value="1"/>
</dbReference>
<dbReference type="InterPro" id="IPR041657">
    <property type="entry name" value="HTH_17"/>
</dbReference>
<dbReference type="AlphaFoldDB" id="A0A329R3F9"/>
<keyword evidence="4 5" id="KW-0808">Transferase</keyword>